<evidence type="ECO:0000256" key="1">
    <source>
        <dbReference type="SAM" id="Coils"/>
    </source>
</evidence>
<feature type="coiled-coil region" evidence="1">
    <location>
        <begin position="432"/>
        <end position="517"/>
    </location>
</feature>
<feature type="coiled-coil region" evidence="1">
    <location>
        <begin position="94"/>
        <end position="159"/>
    </location>
</feature>
<feature type="coiled-coil region" evidence="1">
    <location>
        <begin position="222"/>
        <end position="351"/>
    </location>
</feature>
<evidence type="ECO:0000313" key="2">
    <source>
        <dbReference type="EMBL" id="HIV98468.1"/>
    </source>
</evidence>
<organism evidence="2 3">
    <name type="scientific">Candidatus Ornithospirochaeta avicola</name>
    <dbReference type="NCBI Taxonomy" id="2840896"/>
    <lineage>
        <taxon>Bacteria</taxon>
        <taxon>Pseudomonadati</taxon>
        <taxon>Spirochaetota</taxon>
        <taxon>Spirochaetia</taxon>
        <taxon>Spirochaetales</taxon>
        <taxon>Spirochaetaceae</taxon>
        <taxon>Spirochaetaceae incertae sedis</taxon>
        <taxon>Candidatus Ornithospirochaeta</taxon>
    </lineage>
</organism>
<reference evidence="2" key="1">
    <citation type="journal article" date="2021" name="PeerJ">
        <title>Extensive microbial diversity within the chicken gut microbiome revealed by metagenomics and culture.</title>
        <authorList>
            <person name="Gilroy R."/>
            <person name="Ravi A."/>
            <person name="Getino M."/>
            <person name="Pursley I."/>
            <person name="Horton D.L."/>
            <person name="Alikhan N.F."/>
            <person name="Baker D."/>
            <person name="Gharbi K."/>
            <person name="Hall N."/>
            <person name="Watson M."/>
            <person name="Adriaenssens E.M."/>
            <person name="Foster-Nyarko E."/>
            <person name="Jarju S."/>
            <person name="Secka A."/>
            <person name="Antonio M."/>
            <person name="Oren A."/>
            <person name="Chaudhuri R.R."/>
            <person name="La Ragione R."/>
            <person name="Hildebrand F."/>
            <person name="Pallen M.J."/>
        </authorList>
    </citation>
    <scope>NUCLEOTIDE SEQUENCE</scope>
    <source>
        <strain evidence="2">Gambia11-129</strain>
    </source>
</reference>
<dbReference type="EMBL" id="DXHU01000006">
    <property type="protein sequence ID" value="HIV98468.1"/>
    <property type="molecule type" value="Genomic_DNA"/>
</dbReference>
<dbReference type="AlphaFoldDB" id="A0A9D1PTI8"/>
<sequence>MSYTLCLAVSVVLFILSLLIFFSVRAGDKKTRTLANINQQIKSFRSEVAAQQQRVRTDSQDCVDNVQSHIEKARSVVEVVNTCLDRLAQHAKDLSALEEVCVDYKRALDKLKVQTDQAENRILVVQQEIRKAESVNEFVRNFHEETELLVNQMQDLKAEYIRLVTSTQESLKQQSALQKNENSEMLATFSSLIDRQKSQLVEFVNVEKQGFVRECDEQTRIAESMSAKAAELKGEVEDAVRSARSALSEMKDGFKTYLDSAESEIISYKSQVKDILDAAKSEINDNAGDIEKLADETAQKLNSSFDALVSNFNEKKSQIERDAEERISEAEERITNRENEMKDNIANLKREIDDRLISLSREKESFTEKTRVSFRAVMLEELDEIRKDYEKIMKDCQTQIDILAQRASETRETVATLSLSETEKINQTVSRLNELGAKITQTEATLASLCEQVTNQKEELYKKQQDHSKIIALIGDAQKELTKAEQEIKSAKENRIKEEAELVKIRLEKDKEKDREKKETKSRAETIIEAFPDDIFIGEEEEIPMDDDE</sequence>
<gene>
    <name evidence="2" type="ORF">IAB12_01655</name>
</gene>
<name>A0A9D1PTI8_9SPIO</name>
<dbReference type="NCBIfam" id="NF047516">
    <property type="entry name" value="LA_3659_fam"/>
    <property type="match status" value="1"/>
</dbReference>
<evidence type="ECO:0000313" key="3">
    <source>
        <dbReference type="Proteomes" id="UP000823936"/>
    </source>
</evidence>
<proteinExistence type="predicted"/>
<keyword evidence="1" id="KW-0175">Coiled coil</keyword>
<dbReference type="Proteomes" id="UP000823936">
    <property type="component" value="Unassembled WGS sequence"/>
</dbReference>
<reference evidence="2" key="2">
    <citation type="submission" date="2021-04" db="EMBL/GenBank/DDBJ databases">
        <authorList>
            <person name="Gilroy R."/>
        </authorList>
    </citation>
    <scope>NUCLEOTIDE SEQUENCE</scope>
    <source>
        <strain evidence="2">Gambia11-129</strain>
    </source>
</reference>
<accession>A0A9D1PTI8</accession>
<comment type="caution">
    <text evidence="2">The sequence shown here is derived from an EMBL/GenBank/DDBJ whole genome shotgun (WGS) entry which is preliminary data.</text>
</comment>
<dbReference type="Gene3D" id="1.20.5.1230">
    <property type="entry name" value="Apolipoprotein A-I"/>
    <property type="match status" value="1"/>
</dbReference>
<protein>
    <submittedName>
        <fullName evidence="2">Uncharacterized protein</fullName>
    </submittedName>
</protein>